<accession>A0AAV0Y205</accession>
<sequence length="578" mass="65788">MTTVKGFLDDLIPVDSRNINADKETLHLLETFKKLSDYAESMHSETLFNVQLFSNELEIKKYQQEDGTIDIETMIVDKLVEPEFWKIDSIAGRTVNVNGPPTNSVRATPPIASVSGNGSENAVTFEPNVAVPKTVYTAPTSGYADEPEPGSTRANVVGGQHDDRIEKENVTYYDDDFDNVDEIEDIDVDDYRDDGGDENVYGEYDGGDGGADTSNTPFRDRSKTFDGDYGDDGDYSDDDDNTLNSEIDEGSNDKVFAENIEASDLPKNLKVFVVQKMMYANKPIKQYIIAQCQHLLTIIEMFDPSLKYLDKINDFYKKRVNGKKVTDSVRKKFESAILDRLATEKTNYRLLYNAYNFLMESEKNVTPSKTVKELIGADEYRRHERLHEELDAYYRTLFNSCTTVLDDVSGPYDEKGRAELFKRIFLQVQNMEELVKYLPKYYKRLLNKLENLSKIKIGKTVTAKIPVTEKRGRATNPSRSEDATAVKSEPTKTVDGDKDVGTNDEDAAPPSDIDLTKRFTTEAEFMKLIEYWRTHVDADFQYELDFESKNSKNEESSFVNLDDGVDPRILLNRFESYV</sequence>
<feature type="region of interest" description="Disordered" evidence="1">
    <location>
        <begin position="468"/>
        <end position="513"/>
    </location>
</feature>
<gene>
    <name evidence="2" type="ORF">MEUPH1_LOCUS28524</name>
</gene>
<feature type="compositionally biased region" description="Acidic residues" evidence="1">
    <location>
        <begin position="184"/>
        <end position="197"/>
    </location>
</feature>
<feature type="compositionally biased region" description="Acidic residues" evidence="1">
    <location>
        <begin position="228"/>
        <end position="250"/>
    </location>
</feature>
<evidence type="ECO:0000313" key="3">
    <source>
        <dbReference type="Proteomes" id="UP001160148"/>
    </source>
</evidence>
<feature type="compositionally biased region" description="Basic and acidic residues" evidence="1">
    <location>
        <begin position="479"/>
        <end position="501"/>
    </location>
</feature>
<keyword evidence="3" id="KW-1185">Reference proteome</keyword>
<proteinExistence type="predicted"/>
<evidence type="ECO:0000256" key="1">
    <source>
        <dbReference type="SAM" id="MobiDB-lite"/>
    </source>
</evidence>
<dbReference type="AlphaFoldDB" id="A0AAV0Y205"/>
<protein>
    <submittedName>
        <fullName evidence="2">Uncharacterized protein</fullName>
    </submittedName>
</protein>
<reference evidence="2 3" key="1">
    <citation type="submission" date="2023-01" db="EMBL/GenBank/DDBJ databases">
        <authorList>
            <person name="Whitehead M."/>
        </authorList>
    </citation>
    <scope>NUCLEOTIDE SEQUENCE [LARGE SCALE GENOMIC DNA]</scope>
</reference>
<organism evidence="2 3">
    <name type="scientific">Macrosiphum euphorbiae</name>
    <name type="common">potato aphid</name>
    <dbReference type="NCBI Taxonomy" id="13131"/>
    <lineage>
        <taxon>Eukaryota</taxon>
        <taxon>Metazoa</taxon>
        <taxon>Ecdysozoa</taxon>
        <taxon>Arthropoda</taxon>
        <taxon>Hexapoda</taxon>
        <taxon>Insecta</taxon>
        <taxon>Pterygota</taxon>
        <taxon>Neoptera</taxon>
        <taxon>Paraneoptera</taxon>
        <taxon>Hemiptera</taxon>
        <taxon>Sternorrhyncha</taxon>
        <taxon>Aphidomorpha</taxon>
        <taxon>Aphidoidea</taxon>
        <taxon>Aphididae</taxon>
        <taxon>Macrosiphini</taxon>
        <taxon>Macrosiphum</taxon>
    </lineage>
</organism>
<feature type="region of interest" description="Disordered" evidence="1">
    <location>
        <begin position="184"/>
        <end position="250"/>
    </location>
</feature>
<dbReference type="Proteomes" id="UP001160148">
    <property type="component" value="Unassembled WGS sequence"/>
</dbReference>
<comment type="caution">
    <text evidence="2">The sequence shown here is derived from an EMBL/GenBank/DDBJ whole genome shotgun (WGS) entry which is preliminary data.</text>
</comment>
<dbReference type="EMBL" id="CARXXK010001250">
    <property type="protein sequence ID" value="CAI6374959.1"/>
    <property type="molecule type" value="Genomic_DNA"/>
</dbReference>
<name>A0AAV0Y205_9HEMI</name>
<evidence type="ECO:0000313" key="2">
    <source>
        <dbReference type="EMBL" id="CAI6374959.1"/>
    </source>
</evidence>